<comment type="caution">
    <text evidence="2">The sequence shown here is derived from an EMBL/GenBank/DDBJ whole genome shotgun (WGS) entry which is preliminary data.</text>
</comment>
<organism evidence="2 3">
    <name type="scientific">Amphibalanus amphitrite</name>
    <name type="common">Striped barnacle</name>
    <name type="synonym">Balanus amphitrite</name>
    <dbReference type="NCBI Taxonomy" id="1232801"/>
    <lineage>
        <taxon>Eukaryota</taxon>
        <taxon>Metazoa</taxon>
        <taxon>Ecdysozoa</taxon>
        <taxon>Arthropoda</taxon>
        <taxon>Crustacea</taxon>
        <taxon>Multicrustacea</taxon>
        <taxon>Cirripedia</taxon>
        <taxon>Thoracica</taxon>
        <taxon>Thoracicalcarea</taxon>
        <taxon>Balanomorpha</taxon>
        <taxon>Balanoidea</taxon>
        <taxon>Balanidae</taxon>
        <taxon>Amphibalaninae</taxon>
        <taxon>Amphibalanus</taxon>
    </lineage>
</organism>
<proteinExistence type="predicted"/>
<evidence type="ECO:0000256" key="1">
    <source>
        <dbReference type="SAM" id="SignalP"/>
    </source>
</evidence>
<accession>A0A6A4WFJ9</accession>
<keyword evidence="1" id="KW-0732">Signal</keyword>
<dbReference type="EMBL" id="VIIS01001041">
    <property type="protein sequence ID" value="KAF0302614.1"/>
    <property type="molecule type" value="Genomic_DNA"/>
</dbReference>
<evidence type="ECO:0000313" key="2">
    <source>
        <dbReference type="EMBL" id="KAF0302614.1"/>
    </source>
</evidence>
<dbReference type="OrthoDB" id="10436364at2759"/>
<dbReference type="AlphaFoldDB" id="A0A6A4WFJ9"/>
<keyword evidence="3" id="KW-1185">Reference proteome</keyword>
<dbReference type="Proteomes" id="UP000440578">
    <property type="component" value="Unassembled WGS sequence"/>
</dbReference>
<feature type="chain" id="PRO_5025432149" evidence="1">
    <location>
        <begin position="25"/>
        <end position="132"/>
    </location>
</feature>
<dbReference type="PROSITE" id="PS51257">
    <property type="entry name" value="PROKAR_LIPOPROTEIN"/>
    <property type="match status" value="1"/>
</dbReference>
<sequence length="132" mass="14692">MEAFRLIVLCSVLAAAACQRRGQGSPTFCLELLKSENKAQTTAALLKCVNQVKSEVQRSGRQFQLKQHYGDVGRCIAQDIGLVRPDGFVNKSALEQRVRTTRGIGEEDRAYYLTLVPTCDTWDGCLTKHCKL</sequence>
<feature type="signal peptide" evidence="1">
    <location>
        <begin position="1"/>
        <end position="24"/>
    </location>
</feature>
<evidence type="ECO:0000313" key="3">
    <source>
        <dbReference type="Proteomes" id="UP000440578"/>
    </source>
</evidence>
<protein>
    <submittedName>
        <fullName evidence="2">Uncharacterized protein</fullName>
    </submittedName>
</protein>
<name>A0A6A4WFJ9_AMPAM</name>
<gene>
    <name evidence="2" type="ORF">FJT64_025295</name>
</gene>
<reference evidence="2 3" key="1">
    <citation type="submission" date="2019-07" db="EMBL/GenBank/DDBJ databases">
        <title>Draft genome assembly of a fouling barnacle, Amphibalanus amphitrite (Darwin, 1854): The first reference genome for Thecostraca.</title>
        <authorList>
            <person name="Kim W."/>
        </authorList>
    </citation>
    <scope>NUCLEOTIDE SEQUENCE [LARGE SCALE GENOMIC DNA]</scope>
    <source>
        <strain evidence="2">SNU_AA5</strain>
        <tissue evidence="2">Soma without cirri and trophi</tissue>
    </source>
</reference>